<evidence type="ECO:0000313" key="1">
    <source>
        <dbReference type="EMBL" id="CAL2101062.1"/>
    </source>
</evidence>
<name>A0ABP1EYB3_9FLAO</name>
<evidence type="ECO:0000313" key="2">
    <source>
        <dbReference type="Proteomes" id="UP001497527"/>
    </source>
</evidence>
<dbReference type="PROSITE" id="PS51257">
    <property type="entry name" value="PROKAR_LIPOPROTEIN"/>
    <property type="match status" value="1"/>
</dbReference>
<dbReference type="Proteomes" id="UP001497527">
    <property type="component" value="Unassembled WGS sequence"/>
</dbReference>
<organism evidence="1 2">
    <name type="scientific">Tenacibaculum polynesiense</name>
    <dbReference type="NCBI Taxonomy" id="3137857"/>
    <lineage>
        <taxon>Bacteria</taxon>
        <taxon>Pseudomonadati</taxon>
        <taxon>Bacteroidota</taxon>
        <taxon>Flavobacteriia</taxon>
        <taxon>Flavobacteriales</taxon>
        <taxon>Flavobacteriaceae</taxon>
        <taxon>Tenacibaculum</taxon>
    </lineage>
</organism>
<protein>
    <recommendedName>
        <fullName evidence="3">DUF4252 domain-containing protein</fullName>
    </recommendedName>
</protein>
<reference evidence="1 2" key="1">
    <citation type="submission" date="2024-05" db="EMBL/GenBank/DDBJ databases">
        <authorList>
            <person name="Duchaud E."/>
        </authorList>
    </citation>
    <scope>NUCLEOTIDE SEQUENCE [LARGE SCALE GENOMIC DNA]</scope>
    <source>
        <strain evidence="1">Ena-SAMPLE-TAB-13-05-2024-13:56:06:370-140308</strain>
    </source>
</reference>
<dbReference type="EMBL" id="CAXJIO010000001">
    <property type="protein sequence ID" value="CAL2101062.1"/>
    <property type="molecule type" value="Genomic_DNA"/>
</dbReference>
<proteinExistence type="predicted"/>
<keyword evidence="2" id="KW-1185">Reference proteome</keyword>
<dbReference type="Pfam" id="PF14060">
    <property type="entry name" value="DUF4252"/>
    <property type="match status" value="1"/>
</dbReference>
<sequence>MKKYVIYTMSILMFALVSCNKPSLQKYIVESQDNSKFVTLDFSSSILPIKMKEGASESDKEAYASIRKVNVAFLPKNKATEEELTAERQKIKGIFKNSDYKVLMKFNDKKGKATLYYIGETDAIDEIVGFVDSKEMGVGVARLLGENMNPNAIMKMMRSVDVDEDSGQLESLKNMIESNVDSIKEN</sequence>
<gene>
    <name evidence="1" type="ORF">T190423A01A_100050</name>
</gene>
<comment type="caution">
    <text evidence="1">The sequence shown here is derived from an EMBL/GenBank/DDBJ whole genome shotgun (WGS) entry which is preliminary data.</text>
</comment>
<dbReference type="RefSeq" id="WP_348719022.1">
    <property type="nucleotide sequence ID" value="NZ_CAXJIO010000001.1"/>
</dbReference>
<dbReference type="InterPro" id="IPR025348">
    <property type="entry name" value="DUF4252"/>
</dbReference>
<evidence type="ECO:0008006" key="3">
    <source>
        <dbReference type="Google" id="ProtNLM"/>
    </source>
</evidence>
<accession>A0ABP1EYB3</accession>